<keyword evidence="4" id="KW-1185">Reference proteome</keyword>
<dbReference type="AlphaFoldDB" id="A0A6H5G4N3"/>
<evidence type="ECO:0000313" key="3">
    <source>
        <dbReference type="EMBL" id="CAA9997491.1"/>
    </source>
</evidence>
<organism evidence="3 4">
    <name type="scientific">Nesidiocoris tenuis</name>
    <dbReference type="NCBI Taxonomy" id="355587"/>
    <lineage>
        <taxon>Eukaryota</taxon>
        <taxon>Metazoa</taxon>
        <taxon>Ecdysozoa</taxon>
        <taxon>Arthropoda</taxon>
        <taxon>Hexapoda</taxon>
        <taxon>Insecta</taxon>
        <taxon>Pterygota</taxon>
        <taxon>Neoptera</taxon>
        <taxon>Paraneoptera</taxon>
        <taxon>Hemiptera</taxon>
        <taxon>Heteroptera</taxon>
        <taxon>Panheteroptera</taxon>
        <taxon>Cimicomorpha</taxon>
        <taxon>Miridae</taxon>
        <taxon>Dicyphina</taxon>
        <taxon>Nesidiocoris</taxon>
    </lineage>
</organism>
<dbReference type="Proteomes" id="UP000479000">
    <property type="component" value="Unassembled WGS sequence"/>
</dbReference>
<name>A0A6H5G4N3_9HEMI</name>
<dbReference type="InterPro" id="IPR038765">
    <property type="entry name" value="Papain-like_cys_pep_sf"/>
</dbReference>
<evidence type="ECO:0000256" key="1">
    <source>
        <dbReference type="ARBA" id="ARBA00008455"/>
    </source>
</evidence>
<gene>
    <name evidence="3" type="ORF">NTEN_LOCUS3785</name>
</gene>
<dbReference type="GO" id="GO:0006508">
    <property type="term" value="P:proteolysis"/>
    <property type="evidence" value="ECO:0007669"/>
    <property type="project" value="InterPro"/>
</dbReference>
<dbReference type="Gene3D" id="3.90.70.10">
    <property type="entry name" value="Cysteine proteinases"/>
    <property type="match status" value="1"/>
</dbReference>
<comment type="similarity">
    <text evidence="1">Belongs to the peptidase C1 family.</text>
</comment>
<dbReference type="InterPro" id="IPR013128">
    <property type="entry name" value="Peptidase_C1A"/>
</dbReference>
<dbReference type="OrthoDB" id="387093at2759"/>
<evidence type="ECO:0000313" key="4">
    <source>
        <dbReference type="Proteomes" id="UP000479000"/>
    </source>
</evidence>
<dbReference type="Pfam" id="PF00112">
    <property type="entry name" value="Peptidase_C1"/>
    <property type="match status" value="1"/>
</dbReference>
<feature type="domain" description="Peptidase C1A papain C-terminal" evidence="2">
    <location>
        <begin position="4"/>
        <end position="179"/>
    </location>
</feature>
<dbReference type="EMBL" id="CADCXU010005856">
    <property type="protein sequence ID" value="CAA9997491.1"/>
    <property type="molecule type" value="Genomic_DNA"/>
</dbReference>
<accession>A0A6H5G4N3</accession>
<dbReference type="PANTHER" id="PTHR12411">
    <property type="entry name" value="CYSTEINE PROTEASE FAMILY C1-RELATED"/>
    <property type="match status" value="1"/>
</dbReference>
<proteinExistence type="inferred from homology"/>
<dbReference type="GO" id="GO:0008234">
    <property type="term" value="F:cysteine-type peptidase activity"/>
    <property type="evidence" value="ECO:0007669"/>
    <property type="project" value="InterPro"/>
</dbReference>
<dbReference type="SUPFAM" id="SSF54001">
    <property type="entry name" value="Cysteine proteinases"/>
    <property type="match status" value="1"/>
</dbReference>
<evidence type="ECO:0000259" key="2">
    <source>
        <dbReference type="SMART" id="SM00645"/>
    </source>
</evidence>
<dbReference type="SMART" id="SM00645">
    <property type="entry name" value="Pept_C1"/>
    <property type="match status" value="1"/>
</dbReference>
<protein>
    <recommendedName>
        <fullName evidence="2">Peptidase C1A papain C-terminal domain-containing protein</fullName>
    </recommendedName>
</protein>
<dbReference type="InterPro" id="IPR000668">
    <property type="entry name" value="Peptidase_C1A_C"/>
</dbReference>
<sequence>MLGNGAFFEIFPLMLKQGVIWSTLNRSLELVDCDKLDNGCGGGFFNTAFEAIEKLGGLETEDDYPYEGRNDQCTLNKSEIRVSVRDYVNITTDETEIAKYLVGNGPISIGINANAMQGHQAKSVVINDDFWMKSTRISHPRISLIDSEATLSKGVFVITTSNKQPSITCLVLRHCNASLATTVRMEGSARSSHSLGLVIVWLSWSRSSSGSRRLSGRQEITISLRPLNSRSLAESSAMETCEMR</sequence>
<reference evidence="3 4" key="1">
    <citation type="submission" date="2020-02" db="EMBL/GenBank/DDBJ databases">
        <authorList>
            <person name="Ferguson B K."/>
        </authorList>
    </citation>
    <scope>NUCLEOTIDE SEQUENCE [LARGE SCALE GENOMIC DNA]</scope>
</reference>
<feature type="non-terminal residue" evidence="3">
    <location>
        <position position="244"/>
    </location>
</feature>